<comment type="caution">
    <text evidence="6">The sequence shown here is derived from an EMBL/GenBank/DDBJ whole genome shotgun (WGS) entry which is preliminary data.</text>
</comment>
<dbReference type="SUPFAM" id="SSF51735">
    <property type="entry name" value="NAD(P)-binding Rossmann-fold domains"/>
    <property type="match status" value="1"/>
</dbReference>
<dbReference type="GO" id="GO:0050112">
    <property type="term" value="F:inositol 2-dehydrogenase (NAD+) activity"/>
    <property type="evidence" value="ECO:0007669"/>
    <property type="project" value="UniProtKB-UniRule"/>
</dbReference>
<dbReference type="InterPro" id="IPR000683">
    <property type="entry name" value="Gfo/Idh/MocA-like_OxRdtase_N"/>
</dbReference>
<evidence type="ECO:0000259" key="5">
    <source>
        <dbReference type="Pfam" id="PF02894"/>
    </source>
</evidence>
<evidence type="ECO:0000313" key="7">
    <source>
        <dbReference type="Proteomes" id="UP000027583"/>
    </source>
</evidence>
<dbReference type="EMBL" id="CBLX010000004">
    <property type="protein sequence ID" value="CDG38745.1"/>
    <property type="molecule type" value="Genomic_DNA"/>
</dbReference>
<dbReference type="InterPro" id="IPR036291">
    <property type="entry name" value="NAD(P)-bd_dom_sf"/>
</dbReference>
<dbReference type="PANTHER" id="PTHR43593:SF1">
    <property type="entry name" value="INOSITOL 2-DEHYDROGENASE"/>
    <property type="match status" value="1"/>
</dbReference>
<dbReference type="eggNOG" id="COG0673">
    <property type="taxonomic scope" value="Bacteria"/>
</dbReference>
<dbReference type="SUPFAM" id="SSF55347">
    <property type="entry name" value="Glyceraldehyde-3-phosphate dehydrogenase-like, C-terminal domain"/>
    <property type="match status" value="1"/>
</dbReference>
<dbReference type="InterPro" id="IPR050424">
    <property type="entry name" value="Gfo-Idh-MocA_inositol_DH"/>
</dbReference>
<dbReference type="InterPro" id="IPR023794">
    <property type="entry name" value="MI/DCI_dehydrogenase"/>
</dbReference>
<dbReference type="Gene3D" id="3.40.50.720">
    <property type="entry name" value="NAD(P)-binding Rossmann-like Domain"/>
    <property type="match status" value="1"/>
</dbReference>
<feature type="domain" description="Gfo/Idh/MocA-like oxidoreductase N-terminal" evidence="4">
    <location>
        <begin position="8"/>
        <end position="130"/>
    </location>
</feature>
<proteinExistence type="inferred from homology"/>
<dbReference type="HAMAP" id="MF_01671">
    <property type="entry name" value="IolG"/>
    <property type="match status" value="1"/>
</dbReference>
<dbReference type="Pfam" id="PF01408">
    <property type="entry name" value="GFO_IDH_MocA"/>
    <property type="match status" value="1"/>
</dbReference>
<comment type="catalytic activity">
    <reaction evidence="3">
        <text>myo-inositol + NAD(+) = scyllo-inosose + NADH + H(+)</text>
        <dbReference type="Rhea" id="RHEA:16949"/>
        <dbReference type="ChEBI" id="CHEBI:15378"/>
        <dbReference type="ChEBI" id="CHEBI:17268"/>
        <dbReference type="ChEBI" id="CHEBI:17811"/>
        <dbReference type="ChEBI" id="CHEBI:57540"/>
        <dbReference type="ChEBI" id="CHEBI:57945"/>
        <dbReference type="EC" id="1.1.1.18"/>
    </reaction>
</comment>
<evidence type="ECO:0000256" key="2">
    <source>
        <dbReference type="ARBA" id="ARBA00023027"/>
    </source>
</evidence>
<dbReference type="InterPro" id="IPR004104">
    <property type="entry name" value="Gfo/Idh/MocA-like_OxRdtase_C"/>
</dbReference>
<name>A0A060QCY1_9PROT</name>
<dbReference type="PANTHER" id="PTHR43593">
    <property type="match status" value="1"/>
</dbReference>
<dbReference type="RefSeq" id="WP_023979621.1">
    <property type="nucleotide sequence ID" value="NZ_CBLX010000004.1"/>
</dbReference>
<evidence type="ECO:0000256" key="1">
    <source>
        <dbReference type="ARBA" id="ARBA00023002"/>
    </source>
</evidence>
<organism evidence="6 7">
    <name type="scientific">Asaia bogorensis</name>
    <dbReference type="NCBI Taxonomy" id="91915"/>
    <lineage>
        <taxon>Bacteria</taxon>
        <taxon>Pseudomonadati</taxon>
        <taxon>Pseudomonadota</taxon>
        <taxon>Alphaproteobacteria</taxon>
        <taxon>Acetobacterales</taxon>
        <taxon>Acetobacteraceae</taxon>
        <taxon>Asaia</taxon>
    </lineage>
</organism>
<sequence length="342" mass="37334">MSYKTGTLKIGVIGTGAIGEDHIRRCMQSLSGAEIVAVTDVNLVRAREVADKYAPQAKVPEDGESLIALPEVEAVIVTSWGGTHAQYVLEAIRHGKYVFCEKPLATTAADCLKIVEAEAAHGKRLVQVGFMRPYDSGYRALKALIDKGEIGEVLMIHAAHRNQRVGANYKTDMGITDTLVHELDVFRWMLGDDYVSAQVIFPRRTSKAMEHMRDPQIVLLETKKGIRIDVEIFVNCQYGYDIKCAVVGELGEASLPAPPAVELRKAASLSTEIMTDWKERFIAAYDVEVQDFINGVKAGKLNGATSWDGYCASVAADACVKAQESGRIEPITMSPRPGLYGG</sequence>
<dbReference type="Proteomes" id="UP000027583">
    <property type="component" value="Unassembled WGS sequence"/>
</dbReference>
<evidence type="ECO:0000259" key="4">
    <source>
        <dbReference type="Pfam" id="PF01408"/>
    </source>
</evidence>
<evidence type="ECO:0000256" key="3">
    <source>
        <dbReference type="HAMAP-Rule" id="MF_01671"/>
    </source>
</evidence>
<feature type="domain" description="Gfo/Idh/MocA-like oxidoreductase C-terminal" evidence="5">
    <location>
        <begin position="142"/>
        <end position="331"/>
    </location>
</feature>
<dbReference type="Pfam" id="PF02894">
    <property type="entry name" value="GFO_IDH_MocA_C"/>
    <property type="match status" value="1"/>
</dbReference>
<dbReference type="Gene3D" id="3.30.360.10">
    <property type="entry name" value="Dihydrodipicolinate Reductase, domain 2"/>
    <property type="match status" value="1"/>
</dbReference>
<reference evidence="6 7" key="2">
    <citation type="journal article" date="2014" name="PLoS ONE">
        <title>Evolution of mitochondria reconstructed from the energy metabolism of living bacteria.</title>
        <authorList>
            <person name="Degli Esposti M."/>
            <person name="Chouaia B."/>
            <person name="Comandatore F."/>
            <person name="Crotti E."/>
            <person name="Sassera D."/>
            <person name="Lievens P.M."/>
            <person name="Daffonchio D."/>
            <person name="Bandi C."/>
        </authorList>
    </citation>
    <scope>NUCLEOTIDE SEQUENCE [LARGE SCALE GENOMIC DNA]</scope>
    <source>
        <strain evidence="6 7">SF2.1</strain>
    </source>
</reference>
<dbReference type="GO" id="GO:0019310">
    <property type="term" value="P:inositol catabolic process"/>
    <property type="evidence" value="ECO:0007669"/>
    <property type="project" value="UniProtKB-UniRule"/>
</dbReference>
<evidence type="ECO:0000313" key="6">
    <source>
        <dbReference type="EMBL" id="CDG38745.1"/>
    </source>
</evidence>
<dbReference type="AlphaFoldDB" id="A0A060QCY1"/>
<comment type="subunit">
    <text evidence="3">Homotetramer.</text>
</comment>
<protein>
    <recommendedName>
        <fullName evidence="3">Inositol 2-dehydrogenase</fullName>
        <ecNumber evidence="3">1.1.1.18</ecNumber>
    </recommendedName>
    <alternativeName>
        <fullName evidence="3">Myo-inositol 2-dehydrogenase</fullName>
        <shortName evidence="3">MI 2-dehydrogenase</shortName>
    </alternativeName>
</protein>
<gene>
    <name evidence="3" type="primary">iolG</name>
    <name evidence="6" type="ORF">ASAP_0700</name>
</gene>
<accession>A0A060QCY1</accession>
<comment type="function">
    <text evidence="3">Involved in the oxidation of myo-inositol (MI) to 2-keto-myo-inositol (2KMI or 2-inosose).</text>
</comment>
<dbReference type="EC" id="1.1.1.18" evidence="3"/>
<dbReference type="GO" id="GO:0000166">
    <property type="term" value="F:nucleotide binding"/>
    <property type="evidence" value="ECO:0007669"/>
    <property type="project" value="InterPro"/>
</dbReference>
<keyword evidence="1 3" id="KW-0560">Oxidoreductase</keyword>
<reference evidence="6 7" key="1">
    <citation type="journal article" date="2014" name="Genome Biol. Evol.">
        <title>Acetic acid bacteria genomes reveal functional traits for adaptation to life in insect guts.</title>
        <authorList>
            <person name="Chouaia B."/>
            <person name="Gaiarsa S."/>
            <person name="Crotti E."/>
            <person name="Comandatore F."/>
            <person name="Degli Esposti M."/>
            <person name="Ricci I."/>
            <person name="Alma A."/>
            <person name="Favia G."/>
            <person name="Bandi C."/>
            <person name="Daffonchio D."/>
        </authorList>
    </citation>
    <scope>NUCLEOTIDE SEQUENCE [LARGE SCALE GENOMIC DNA]</scope>
    <source>
        <strain evidence="6 7">SF2.1</strain>
    </source>
</reference>
<keyword evidence="2 3" id="KW-0520">NAD</keyword>
<comment type="similarity">
    <text evidence="3">Belongs to the Gfo/Idh/MocA family.</text>
</comment>